<reference evidence="9" key="1">
    <citation type="journal article" date="2019" name="Int. J. Syst. Evol. Microbiol.">
        <title>The Global Catalogue of Microorganisms (GCM) 10K type strain sequencing project: providing services to taxonomists for standard genome sequencing and annotation.</title>
        <authorList>
            <consortium name="The Broad Institute Genomics Platform"/>
            <consortium name="The Broad Institute Genome Sequencing Center for Infectious Disease"/>
            <person name="Wu L."/>
            <person name="Ma J."/>
        </authorList>
    </citation>
    <scope>NUCLEOTIDE SEQUENCE [LARGE SCALE GENOMIC DNA]</scope>
    <source>
        <strain evidence="9">JCM 17858</strain>
    </source>
</reference>
<dbReference type="Pfam" id="PF13440">
    <property type="entry name" value="Polysacc_synt_3"/>
    <property type="match status" value="1"/>
</dbReference>
<dbReference type="RefSeq" id="WP_345068625.1">
    <property type="nucleotide sequence ID" value="NZ_BAABGR010000035.1"/>
</dbReference>
<name>A0ABP8R6R3_9SPHI</name>
<feature type="transmembrane region" description="Helical" evidence="7">
    <location>
        <begin position="20"/>
        <end position="42"/>
    </location>
</feature>
<gene>
    <name evidence="8" type="ORF">GCM10023173_23260</name>
</gene>
<comment type="similarity">
    <text evidence="2">Belongs to the polysaccharide synthase family.</text>
</comment>
<feature type="transmembrane region" description="Helical" evidence="7">
    <location>
        <begin position="89"/>
        <end position="112"/>
    </location>
</feature>
<evidence type="ECO:0000256" key="1">
    <source>
        <dbReference type="ARBA" id="ARBA00004651"/>
    </source>
</evidence>
<proteinExistence type="inferred from homology"/>
<accession>A0ABP8R6R3</accession>
<keyword evidence="4 7" id="KW-0812">Transmembrane</keyword>
<feature type="transmembrane region" description="Helical" evidence="7">
    <location>
        <begin position="297"/>
        <end position="322"/>
    </location>
</feature>
<evidence type="ECO:0000313" key="8">
    <source>
        <dbReference type="EMBL" id="GAA4519778.1"/>
    </source>
</evidence>
<feature type="transmembrane region" description="Helical" evidence="7">
    <location>
        <begin position="447"/>
        <end position="466"/>
    </location>
</feature>
<feature type="transmembrane region" description="Helical" evidence="7">
    <location>
        <begin position="334"/>
        <end position="356"/>
    </location>
</feature>
<evidence type="ECO:0000256" key="3">
    <source>
        <dbReference type="ARBA" id="ARBA00022475"/>
    </source>
</evidence>
<feature type="transmembrane region" description="Helical" evidence="7">
    <location>
        <begin position="54"/>
        <end position="77"/>
    </location>
</feature>
<comment type="caution">
    <text evidence="8">The sequence shown here is derived from an EMBL/GenBank/DDBJ whole genome shotgun (WGS) entry which is preliminary data.</text>
</comment>
<dbReference type="Proteomes" id="UP001500394">
    <property type="component" value="Unassembled WGS sequence"/>
</dbReference>
<protein>
    <submittedName>
        <fullName evidence="8">Lipopolysaccharide biosynthesis protein</fullName>
    </submittedName>
</protein>
<keyword evidence="9" id="KW-1185">Reference proteome</keyword>
<dbReference type="PANTHER" id="PTHR30250">
    <property type="entry name" value="PST FAMILY PREDICTED COLANIC ACID TRANSPORTER"/>
    <property type="match status" value="1"/>
</dbReference>
<feature type="transmembrane region" description="Helical" evidence="7">
    <location>
        <begin position="420"/>
        <end position="441"/>
    </location>
</feature>
<feature type="transmembrane region" description="Helical" evidence="7">
    <location>
        <begin position="124"/>
        <end position="144"/>
    </location>
</feature>
<dbReference type="InterPro" id="IPR050833">
    <property type="entry name" value="Poly_Biosynth_Transport"/>
</dbReference>
<feature type="transmembrane region" description="Helical" evidence="7">
    <location>
        <begin position="156"/>
        <end position="176"/>
    </location>
</feature>
<keyword evidence="6 7" id="KW-0472">Membrane</keyword>
<keyword evidence="5 7" id="KW-1133">Transmembrane helix</keyword>
<comment type="subcellular location">
    <subcellularLocation>
        <location evidence="1">Cell membrane</location>
        <topology evidence="1">Multi-pass membrane protein</topology>
    </subcellularLocation>
</comment>
<feature type="transmembrane region" description="Helical" evidence="7">
    <location>
        <begin position="182"/>
        <end position="200"/>
    </location>
</feature>
<sequence>MDNREEEKESSLKKKTAKGLFFGGLSNAIQQIIGFLFGLYVARNLLSPSDYGTISLLTIFALIATAFQESGFVMGLVNKREVSHKDYNAVFWCSLSISTLLYIALFFLAPFIADFYEKVELTALSRFLFISFWLGSFSIAHNAYLYRHLMVAERSIVMLSALIVSNIAGLIFAYYGFAYWSLAIQTVVYTFVSSSMFFYFSKFRPTLHIDFSPIKDIYKFSSKILITNIFIHINNNIYASVLGKFFSKQQIGFISQASKWNNMGQSLITNMINNVIQPVLNQIHDDENRQVRVFRKLLNFTSFVAFIMLFGLAAVAGDFIRITLTDKWIESARYVRILCIGGAFATINNVFSNLILTKGQSSIYMFNIVGFGILQFLILILCKDFGLELSIMLISTLNLLWIFIWYVIVKRFIAFGLMQLISDVFTYVFLAGIACAAAAFLSQSISLLFVRFSTCILASGVFYLLLNKIFKPDILTEIINFAKGSLIKKK</sequence>
<evidence type="ECO:0000256" key="5">
    <source>
        <dbReference type="ARBA" id="ARBA00022989"/>
    </source>
</evidence>
<feature type="transmembrane region" description="Helical" evidence="7">
    <location>
        <begin position="387"/>
        <end position="408"/>
    </location>
</feature>
<evidence type="ECO:0000256" key="6">
    <source>
        <dbReference type="ARBA" id="ARBA00023136"/>
    </source>
</evidence>
<dbReference type="CDD" id="cd13127">
    <property type="entry name" value="MATE_tuaB_like"/>
    <property type="match status" value="1"/>
</dbReference>
<evidence type="ECO:0000256" key="2">
    <source>
        <dbReference type="ARBA" id="ARBA00007430"/>
    </source>
</evidence>
<dbReference type="EMBL" id="BAABGR010000035">
    <property type="protein sequence ID" value="GAA4519778.1"/>
    <property type="molecule type" value="Genomic_DNA"/>
</dbReference>
<evidence type="ECO:0000313" key="9">
    <source>
        <dbReference type="Proteomes" id="UP001500394"/>
    </source>
</evidence>
<evidence type="ECO:0000256" key="7">
    <source>
        <dbReference type="SAM" id="Phobius"/>
    </source>
</evidence>
<keyword evidence="3" id="KW-1003">Cell membrane</keyword>
<organism evidence="8 9">
    <name type="scientific">Sphingobacterium thermophilum</name>
    <dbReference type="NCBI Taxonomy" id="768534"/>
    <lineage>
        <taxon>Bacteria</taxon>
        <taxon>Pseudomonadati</taxon>
        <taxon>Bacteroidota</taxon>
        <taxon>Sphingobacteriia</taxon>
        <taxon>Sphingobacteriales</taxon>
        <taxon>Sphingobacteriaceae</taxon>
        <taxon>Sphingobacterium</taxon>
    </lineage>
</organism>
<evidence type="ECO:0000256" key="4">
    <source>
        <dbReference type="ARBA" id="ARBA00022692"/>
    </source>
</evidence>
<dbReference type="PANTHER" id="PTHR30250:SF10">
    <property type="entry name" value="LIPOPOLYSACCHARIDE BIOSYNTHESIS PROTEIN WZXC"/>
    <property type="match status" value="1"/>
</dbReference>
<feature type="transmembrane region" description="Helical" evidence="7">
    <location>
        <begin position="363"/>
        <end position="381"/>
    </location>
</feature>